<keyword evidence="5 8" id="KW-0223">Dioxygenase</keyword>
<dbReference type="InterPro" id="IPR029068">
    <property type="entry name" value="Glyas_Bleomycin-R_OHBP_Dase"/>
</dbReference>
<evidence type="ECO:0000256" key="8">
    <source>
        <dbReference type="RuleBase" id="RU000683"/>
    </source>
</evidence>
<name>A0A1I2STT8_9BACL</name>
<dbReference type="PROSITE" id="PS00934">
    <property type="entry name" value="GLYOXALASE_I_1"/>
    <property type="match status" value="1"/>
</dbReference>
<dbReference type="AlphaFoldDB" id="A0A1I2STT8"/>
<dbReference type="GO" id="GO:0051213">
    <property type="term" value="F:dioxygenase activity"/>
    <property type="evidence" value="ECO:0007669"/>
    <property type="project" value="UniProtKB-KW"/>
</dbReference>
<dbReference type="EMBL" id="FOOK01000044">
    <property type="protein sequence ID" value="SFG53546.1"/>
    <property type="molecule type" value="Genomic_DNA"/>
</dbReference>
<keyword evidence="11" id="KW-1185">Reference proteome</keyword>
<dbReference type="PROSITE" id="PS00082">
    <property type="entry name" value="EXTRADIOL_DIOXYGENAS"/>
    <property type="match status" value="1"/>
</dbReference>
<comment type="cofactor">
    <cofactor evidence="1 8">
        <name>Fe(2+)</name>
        <dbReference type="ChEBI" id="CHEBI:29033"/>
    </cofactor>
</comment>
<dbReference type="RefSeq" id="WP_092041450.1">
    <property type="nucleotide sequence ID" value="NZ_FOOK01000044.1"/>
</dbReference>
<keyword evidence="4 8" id="KW-0058">Aromatic hydrocarbons catabolism</keyword>
<dbReference type="PANTHER" id="PTHR21366">
    <property type="entry name" value="GLYOXALASE FAMILY PROTEIN"/>
    <property type="match status" value="1"/>
</dbReference>
<evidence type="ECO:0000256" key="1">
    <source>
        <dbReference type="ARBA" id="ARBA00001954"/>
    </source>
</evidence>
<dbReference type="Pfam" id="PF00903">
    <property type="entry name" value="Glyoxalase"/>
    <property type="match status" value="2"/>
</dbReference>
<evidence type="ECO:0000313" key="10">
    <source>
        <dbReference type="EMBL" id="SFG53546.1"/>
    </source>
</evidence>
<evidence type="ECO:0000256" key="2">
    <source>
        <dbReference type="ARBA" id="ARBA00008784"/>
    </source>
</evidence>
<dbReference type="OrthoDB" id="317332at2"/>
<dbReference type="GO" id="GO:0008198">
    <property type="term" value="F:ferrous iron binding"/>
    <property type="evidence" value="ECO:0007669"/>
    <property type="project" value="InterPro"/>
</dbReference>
<comment type="similarity">
    <text evidence="2 8">Belongs to the extradiol ring-cleavage dioxygenase family.</text>
</comment>
<dbReference type="Proteomes" id="UP000198661">
    <property type="component" value="Unassembled WGS sequence"/>
</dbReference>
<dbReference type="InterPro" id="IPR011981">
    <property type="entry name" value="DHPA_dOase_Mn/Fe"/>
</dbReference>
<reference evidence="10 11" key="1">
    <citation type="submission" date="2016-10" db="EMBL/GenBank/DDBJ databases">
        <authorList>
            <person name="de Groot N.N."/>
        </authorList>
    </citation>
    <scope>NUCLEOTIDE SEQUENCE [LARGE SCALE GENOMIC DNA]</scope>
    <source>
        <strain evidence="10 11">DSM 44945</strain>
    </source>
</reference>
<keyword evidence="6 8" id="KW-0560">Oxidoreductase</keyword>
<organism evidence="10 11">
    <name type="scientific">Planifilum fulgidum</name>
    <dbReference type="NCBI Taxonomy" id="201973"/>
    <lineage>
        <taxon>Bacteria</taxon>
        <taxon>Bacillati</taxon>
        <taxon>Bacillota</taxon>
        <taxon>Bacilli</taxon>
        <taxon>Bacillales</taxon>
        <taxon>Thermoactinomycetaceae</taxon>
        <taxon>Planifilum</taxon>
    </lineage>
</organism>
<dbReference type="PROSITE" id="PS51819">
    <property type="entry name" value="VOC"/>
    <property type="match status" value="2"/>
</dbReference>
<evidence type="ECO:0000256" key="3">
    <source>
        <dbReference type="ARBA" id="ARBA00022723"/>
    </source>
</evidence>
<evidence type="ECO:0000256" key="5">
    <source>
        <dbReference type="ARBA" id="ARBA00022964"/>
    </source>
</evidence>
<dbReference type="SUPFAM" id="SSF54593">
    <property type="entry name" value="Glyoxalase/Bleomycin resistance protein/Dihydroxybiphenyl dioxygenase"/>
    <property type="match status" value="1"/>
</dbReference>
<protein>
    <submittedName>
        <fullName evidence="10">3,4-dihydroxyphenylacetate 2,3-dioxygenase/catechol 2,3 dioxygenase,TIGR03211</fullName>
    </submittedName>
</protein>
<keyword evidence="7 8" id="KW-0408">Iron</keyword>
<feature type="domain" description="VOC" evidence="9">
    <location>
        <begin position="9"/>
        <end position="123"/>
    </location>
</feature>
<evidence type="ECO:0000256" key="7">
    <source>
        <dbReference type="ARBA" id="ARBA00023004"/>
    </source>
</evidence>
<dbReference type="InterPro" id="IPR037523">
    <property type="entry name" value="VOC_core"/>
</dbReference>
<evidence type="ECO:0000256" key="6">
    <source>
        <dbReference type="ARBA" id="ARBA00023002"/>
    </source>
</evidence>
<dbReference type="Gene3D" id="3.10.180.10">
    <property type="entry name" value="2,3-Dihydroxybiphenyl 1,2-Dioxygenase, domain 1"/>
    <property type="match status" value="2"/>
</dbReference>
<dbReference type="InterPro" id="IPR018146">
    <property type="entry name" value="Glyoxalase_1_CS"/>
</dbReference>
<evidence type="ECO:0000313" key="11">
    <source>
        <dbReference type="Proteomes" id="UP000198661"/>
    </source>
</evidence>
<dbReference type="InterPro" id="IPR000486">
    <property type="entry name" value="Xdiol_ring_cleave_dOase_1/2"/>
</dbReference>
<dbReference type="NCBIfam" id="TIGR02295">
    <property type="entry name" value="HpaD"/>
    <property type="match status" value="1"/>
</dbReference>
<dbReference type="PANTHER" id="PTHR21366:SF27">
    <property type="entry name" value="GLYOXALASE-LIKE DOMAIN-CONTAINING PROTEIN"/>
    <property type="match status" value="1"/>
</dbReference>
<evidence type="ECO:0000256" key="4">
    <source>
        <dbReference type="ARBA" id="ARBA00022797"/>
    </source>
</evidence>
<evidence type="ECO:0000259" key="9">
    <source>
        <dbReference type="PROSITE" id="PS51819"/>
    </source>
</evidence>
<dbReference type="InterPro" id="IPR050383">
    <property type="entry name" value="GlyoxalaseI/FosfomycinResist"/>
</dbReference>
<keyword evidence="3" id="KW-0479">Metal-binding</keyword>
<gene>
    <name evidence="10" type="ORF">SAMN04488025_1446</name>
</gene>
<sequence>MSEAVNVIRVAHVELRVKDLERSREFYVDKLGLIETAREDGRLYLRGLEECVHHSLVLVASERPEVGHIAYRVEKPEHLDILAFRFRKQGLSPVWVDAGEERGQGRALRVQDPLGLPLEFFCEMEAVPRMLQRYDQYRGARIMRIDHVNCMVSNVQRGYDWYTGELGFSCSEYTETDEGELWASWLFRKPNVHDLALMNGRGPRLHHVGFWVPEPLSILHACDVLAATGDAAKIERGPGRHGLSNAFFLYLRDPDGHRVELYTGDYLTADPDWKPIRWHINDPRRQTFWGQAAPDSWFQEATPVVSVKDGRTMPLEDPVLSQHKPQFLI</sequence>
<proteinExistence type="inferred from homology"/>
<dbReference type="STRING" id="201973.SAMN04488025_1446"/>
<feature type="domain" description="VOC" evidence="9">
    <location>
        <begin position="144"/>
        <end position="264"/>
    </location>
</feature>
<accession>A0A1I2STT8</accession>
<dbReference type="InterPro" id="IPR004360">
    <property type="entry name" value="Glyas_Fos-R_dOase_dom"/>
</dbReference>
<dbReference type="GO" id="GO:0004462">
    <property type="term" value="F:lactoylglutathione lyase activity"/>
    <property type="evidence" value="ECO:0007669"/>
    <property type="project" value="InterPro"/>
</dbReference>